<protein>
    <recommendedName>
        <fullName evidence="4">DUF5668 domain-containing protein</fullName>
    </recommendedName>
</protein>
<name>A0ABS8MWS9_9FLAO</name>
<keyword evidence="1" id="KW-0812">Transmembrane</keyword>
<proteinExistence type="predicted"/>
<evidence type="ECO:0000256" key="1">
    <source>
        <dbReference type="SAM" id="Phobius"/>
    </source>
</evidence>
<gene>
    <name evidence="2" type="ORF">LNQ49_16805</name>
</gene>
<organism evidence="2 3">
    <name type="scientific">Flavobacterium pisciphilum</name>
    <dbReference type="NCBI Taxonomy" id="2893755"/>
    <lineage>
        <taxon>Bacteria</taxon>
        <taxon>Pseudomonadati</taxon>
        <taxon>Bacteroidota</taxon>
        <taxon>Flavobacteriia</taxon>
        <taxon>Flavobacteriales</taxon>
        <taxon>Flavobacteriaceae</taxon>
        <taxon>Flavobacterium</taxon>
    </lineage>
</organism>
<sequence>MNFQEFNSYLAPVGLILAGIIIKLSNNNELFGSFKKRWYVFLMLGFVLLMIKILNL</sequence>
<keyword evidence="1" id="KW-0472">Membrane</keyword>
<evidence type="ECO:0000313" key="3">
    <source>
        <dbReference type="Proteomes" id="UP001430919"/>
    </source>
</evidence>
<keyword evidence="1" id="KW-1133">Transmembrane helix</keyword>
<accession>A0ABS8MWS9</accession>
<dbReference type="RefSeq" id="WP_229990176.1">
    <property type="nucleotide sequence ID" value="NZ_JAJJMO010000001.1"/>
</dbReference>
<evidence type="ECO:0008006" key="4">
    <source>
        <dbReference type="Google" id="ProtNLM"/>
    </source>
</evidence>
<feature type="transmembrane region" description="Helical" evidence="1">
    <location>
        <begin position="38"/>
        <end position="55"/>
    </location>
</feature>
<evidence type="ECO:0000313" key="2">
    <source>
        <dbReference type="EMBL" id="MCC9073239.1"/>
    </source>
</evidence>
<dbReference type="EMBL" id="JAJJMO010000001">
    <property type="protein sequence ID" value="MCC9073239.1"/>
    <property type="molecule type" value="Genomic_DNA"/>
</dbReference>
<feature type="transmembrane region" description="Helical" evidence="1">
    <location>
        <begin position="6"/>
        <end position="26"/>
    </location>
</feature>
<comment type="caution">
    <text evidence="2">The sequence shown here is derived from an EMBL/GenBank/DDBJ whole genome shotgun (WGS) entry which is preliminary data.</text>
</comment>
<reference evidence="2" key="1">
    <citation type="submission" date="2021-11" db="EMBL/GenBank/DDBJ databases">
        <title>Description of novel Flavobacterium species.</title>
        <authorList>
            <person name="Saticioglu I.B."/>
            <person name="Ay H."/>
            <person name="Altun S."/>
            <person name="Duman M."/>
        </authorList>
    </citation>
    <scope>NUCLEOTIDE SEQUENCE</scope>
    <source>
        <strain evidence="2">F-65</strain>
    </source>
</reference>
<keyword evidence="3" id="KW-1185">Reference proteome</keyword>
<dbReference type="Proteomes" id="UP001430919">
    <property type="component" value="Unassembled WGS sequence"/>
</dbReference>